<evidence type="ECO:0000313" key="12">
    <source>
        <dbReference type="Proteomes" id="UP000644507"/>
    </source>
</evidence>
<proteinExistence type="inferred from homology"/>
<dbReference type="SUPFAM" id="SSF52540">
    <property type="entry name" value="P-loop containing nucleoside triphosphate hydrolases"/>
    <property type="match status" value="1"/>
</dbReference>
<evidence type="ECO:0000256" key="6">
    <source>
        <dbReference type="ARBA" id="ARBA00022777"/>
    </source>
</evidence>
<comment type="caution">
    <text evidence="11">The sequence shown here is derived from an EMBL/GenBank/DDBJ whole genome shotgun (WGS) entry which is preliminary data.</text>
</comment>
<evidence type="ECO:0000256" key="7">
    <source>
        <dbReference type="ARBA" id="ARBA00022840"/>
    </source>
</evidence>
<evidence type="ECO:0000256" key="5">
    <source>
        <dbReference type="ARBA" id="ARBA00022741"/>
    </source>
</evidence>
<evidence type="ECO:0000256" key="9">
    <source>
        <dbReference type="HAMAP-Rule" id="MF_00328"/>
    </source>
</evidence>
<evidence type="ECO:0000256" key="2">
    <source>
        <dbReference type="ARBA" id="ARBA00012961"/>
    </source>
</evidence>
<dbReference type="NCBIfam" id="TIGR03263">
    <property type="entry name" value="guanyl_kin"/>
    <property type="match status" value="1"/>
</dbReference>
<dbReference type="AlphaFoldDB" id="A0A918WNQ2"/>
<dbReference type="GO" id="GO:0005524">
    <property type="term" value="F:ATP binding"/>
    <property type="evidence" value="ECO:0007669"/>
    <property type="project" value="UniProtKB-UniRule"/>
</dbReference>
<keyword evidence="7 9" id="KW-0067">ATP-binding</keyword>
<sequence>MVASEVRVVDSSIHIKTKVISKNPIQLRHLGPKQNAPPGNSFDSMTSSGILYLVSGPSGSGKTTLCRRLALEGLAHYSTSCTTRTPREGEVNGRDYYFLTVPEFQEEIANEAFLEHAEVHGNFYGTLLSEVLTFLDQGKDVVMDIDVQGAEQVRLHPNEKIQQALLDLFVMPATDEELELRLRGRGTDPEDVIALRLKNAREEVEHWPKYSYRLLSTDKESDYTLFKNLLLTQRLHTSRQKD</sequence>
<dbReference type="InterPro" id="IPR017665">
    <property type="entry name" value="Guanylate_kinase"/>
</dbReference>
<reference evidence="11" key="1">
    <citation type="journal article" date="2014" name="Int. J. Syst. Evol. Microbiol.">
        <title>Complete genome sequence of Corynebacterium casei LMG S-19264T (=DSM 44701T), isolated from a smear-ripened cheese.</title>
        <authorList>
            <consortium name="US DOE Joint Genome Institute (JGI-PGF)"/>
            <person name="Walter F."/>
            <person name="Albersmeier A."/>
            <person name="Kalinowski J."/>
            <person name="Ruckert C."/>
        </authorList>
    </citation>
    <scope>NUCLEOTIDE SEQUENCE</scope>
    <source>
        <strain evidence="11">KCTC 12988</strain>
    </source>
</reference>
<dbReference type="InterPro" id="IPR008145">
    <property type="entry name" value="GK/Ca_channel_bsu"/>
</dbReference>
<dbReference type="Pfam" id="PF00625">
    <property type="entry name" value="Guanylate_kin"/>
    <property type="match status" value="1"/>
</dbReference>
<keyword evidence="4 9" id="KW-0808">Transferase</keyword>
<dbReference type="Gene3D" id="3.30.63.10">
    <property type="entry name" value="Guanylate Kinase phosphate binding domain"/>
    <property type="match status" value="1"/>
</dbReference>
<dbReference type="GO" id="GO:0004385">
    <property type="term" value="F:GMP kinase activity"/>
    <property type="evidence" value="ECO:0007669"/>
    <property type="project" value="UniProtKB-UniRule"/>
</dbReference>
<comment type="subcellular location">
    <subcellularLocation>
        <location evidence="9">Cytoplasm</location>
    </subcellularLocation>
</comment>
<dbReference type="InterPro" id="IPR027417">
    <property type="entry name" value="P-loop_NTPase"/>
</dbReference>
<dbReference type="EMBL" id="BMXI01000013">
    <property type="protein sequence ID" value="GHC60005.1"/>
    <property type="molecule type" value="Genomic_DNA"/>
</dbReference>
<dbReference type="CDD" id="cd00071">
    <property type="entry name" value="GMPK"/>
    <property type="match status" value="1"/>
</dbReference>
<dbReference type="PANTHER" id="PTHR23117:SF13">
    <property type="entry name" value="GUANYLATE KINASE"/>
    <property type="match status" value="1"/>
</dbReference>
<dbReference type="InterPro" id="IPR008144">
    <property type="entry name" value="Guanylate_kin-like_dom"/>
</dbReference>
<evidence type="ECO:0000259" key="10">
    <source>
        <dbReference type="PROSITE" id="PS50052"/>
    </source>
</evidence>
<evidence type="ECO:0000313" key="11">
    <source>
        <dbReference type="EMBL" id="GHC60005.1"/>
    </source>
</evidence>
<dbReference type="SMART" id="SM00072">
    <property type="entry name" value="GuKc"/>
    <property type="match status" value="1"/>
</dbReference>
<dbReference type="PANTHER" id="PTHR23117">
    <property type="entry name" value="GUANYLATE KINASE-RELATED"/>
    <property type="match status" value="1"/>
</dbReference>
<evidence type="ECO:0000256" key="3">
    <source>
        <dbReference type="ARBA" id="ARBA00016296"/>
    </source>
</evidence>
<dbReference type="PROSITE" id="PS50052">
    <property type="entry name" value="GUANYLATE_KINASE_2"/>
    <property type="match status" value="1"/>
</dbReference>
<name>A0A918WNQ2_9BACT</name>
<gene>
    <name evidence="9 11" type="primary">gmk</name>
    <name evidence="11" type="ORF">GCM10007100_29010</name>
</gene>
<feature type="domain" description="Guanylate kinase-like" evidence="10">
    <location>
        <begin position="49"/>
        <end position="231"/>
    </location>
</feature>
<organism evidence="11 12">
    <name type="scientific">Roseibacillus persicicus</name>
    <dbReference type="NCBI Taxonomy" id="454148"/>
    <lineage>
        <taxon>Bacteria</taxon>
        <taxon>Pseudomonadati</taxon>
        <taxon>Verrucomicrobiota</taxon>
        <taxon>Verrucomicrobiia</taxon>
        <taxon>Verrucomicrobiales</taxon>
        <taxon>Verrucomicrobiaceae</taxon>
        <taxon>Roseibacillus</taxon>
    </lineage>
</organism>
<keyword evidence="5 9" id="KW-0547">Nucleotide-binding</keyword>
<evidence type="ECO:0000256" key="1">
    <source>
        <dbReference type="ARBA" id="ARBA00005790"/>
    </source>
</evidence>
<dbReference type="HAMAP" id="MF_00328">
    <property type="entry name" value="Guanylate_kinase"/>
    <property type="match status" value="1"/>
</dbReference>
<comment type="function">
    <text evidence="9">Essential for recycling GMP and indirectly, cGMP.</text>
</comment>
<keyword evidence="6 9" id="KW-0418">Kinase</keyword>
<dbReference type="Gene3D" id="3.40.50.300">
    <property type="entry name" value="P-loop containing nucleotide triphosphate hydrolases"/>
    <property type="match status" value="1"/>
</dbReference>
<evidence type="ECO:0000256" key="8">
    <source>
        <dbReference type="ARBA" id="ARBA00030128"/>
    </source>
</evidence>
<dbReference type="FunFam" id="3.30.63.10:FF:000002">
    <property type="entry name" value="Guanylate kinase 1"/>
    <property type="match status" value="1"/>
</dbReference>
<protein>
    <recommendedName>
        <fullName evidence="3 9">Guanylate kinase</fullName>
        <ecNumber evidence="2 9">2.7.4.8</ecNumber>
    </recommendedName>
    <alternativeName>
        <fullName evidence="8 9">GMP kinase</fullName>
    </alternativeName>
</protein>
<dbReference type="RefSeq" id="WP_229809534.1">
    <property type="nucleotide sequence ID" value="NZ_BMXI01000013.1"/>
</dbReference>
<comment type="catalytic activity">
    <reaction evidence="9">
        <text>GMP + ATP = GDP + ADP</text>
        <dbReference type="Rhea" id="RHEA:20780"/>
        <dbReference type="ChEBI" id="CHEBI:30616"/>
        <dbReference type="ChEBI" id="CHEBI:58115"/>
        <dbReference type="ChEBI" id="CHEBI:58189"/>
        <dbReference type="ChEBI" id="CHEBI:456216"/>
        <dbReference type="EC" id="2.7.4.8"/>
    </reaction>
</comment>
<dbReference type="InterPro" id="IPR020590">
    <property type="entry name" value="Guanylate_kinase_CS"/>
</dbReference>
<dbReference type="PROSITE" id="PS00856">
    <property type="entry name" value="GUANYLATE_KINASE_1"/>
    <property type="match status" value="1"/>
</dbReference>
<feature type="binding site" evidence="9">
    <location>
        <begin position="56"/>
        <end position="63"/>
    </location>
    <ligand>
        <name>ATP</name>
        <dbReference type="ChEBI" id="CHEBI:30616"/>
    </ligand>
</feature>
<keyword evidence="9" id="KW-0963">Cytoplasm</keyword>
<dbReference type="GO" id="GO:0005829">
    <property type="term" value="C:cytosol"/>
    <property type="evidence" value="ECO:0007669"/>
    <property type="project" value="TreeGrafter"/>
</dbReference>
<evidence type="ECO:0000256" key="4">
    <source>
        <dbReference type="ARBA" id="ARBA00022679"/>
    </source>
</evidence>
<dbReference type="EC" id="2.7.4.8" evidence="2 9"/>
<comment type="similarity">
    <text evidence="1 9">Belongs to the guanylate kinase family.</text>
</comment>
<reference evidence="11" key="2">
    <citation type="submission" date="2020-09" db="EMBL/GenBank/DDBJ databases">
        <authorList>
            <person name="Sun Q."/>
            <person name="Kim S."/>
        </authorList>
    </citation>
    <scope>NUCLEOTIDE SEQUENCE</scope>
    <source>
        <strain evidence="11">KCTC 12988</strain>
    </source>
</reference>
<dbReference type="Proteomes" id="UP000644507">
    <property type="component" value="Unassembled WGS sequence"/>
</dbReference>
<accession>A0A918WNQ2</accession>
<keyword evidence="12" id="KW-1185">Reference proteome</keyword>